<evidence type="ECO:0000259" key="7">
    <source>
        <dbReference type="PROSITE" id="PS50071"/>
    </source>
</evidence>
<dbReference type="InterPro" id="IPR008422">
    <property type="entry name" value="KN_HD"/>
</dbReference>
<comment type="subcellular location">
    <subcellularLocation>
        <location evidence="1 5">Nucleus</location>
    </subcellularLocation>
</comment>
<dbReference type="SUPFAM" id="SSF46689">
    <property type="entry name" value="Homeodomain-like"/>
    <property type="match status" value="1"/>
</dbReference>
<dbReference type="InterPro" id="IPR005540">
    <property type="entry name" value="KNOX1"/>
</dbReference>
<dbReference type="AlphaFoldDB" id="Q9SWA3"/>
<sequence length="382" mass="44513">MNDMDFAALFNQHEGNNPDNLQPNAPPYMLSPQQNAAATMPKSHCSGDNTLMLSDMGEQVIMHPLYPDLVKAIMDCRKVGGMDESRHHIQIRTEQVLEDLHRKREQYQITGRMPALDPELDQFLRQYIQVLDELHAELLNINREADNILHMFTTQIAEVINMPMDPRSMHARNAFNAQSNIDMTWFEIRNEQEQRVLLKQKYRQELLALKEEFSKRKKRGKLPTHSIEVLKSWWKEHIAWPYPTDSAKRSLASQTNLTSIQINNWFINQRKRHWHKLFPEGVPNSQEEALRSLKARGMLGMDSSGPMRLMSMDIESQETQEVEQETEDIQTPNEFQFQSAFLNEHEQMMDEAGFTSRPNVQLPDAISQFQSQLGQIRKDSDE</sequence>
<protein>
    <submittedName>
        <fullName evidence="9">KNOX1 homeodomain protein</fullName>
    </submittedName>
</protein>
<dbReference type="PROSITE" id="PS51213">
    <property type="entry name" value="ELK"/>
    <property type="match status" value="1"/>
</dbReference>
<dbReference type="CDD" id="cd00086">
    <property type="entry name" value="homeodomain"/>
    <property type="match status" value="1"/>
</dbReference>
<evidence type="ECO:0000256" key="4">
    <source>
        <dbReference type="ARBA" id="ARBA00023242"/>
    </source>
</evidence>
<feature type="DNA-binding region" description="Homeobox; TALE-type" evidence="5">
    <location>
        <begin position="214"/>
        <end position="277"/>
    </location>
</feature>
<reference evidence="9" key="1">
    <citation type="journal article" date="1999" name="Plant Mol. Biol.">
        <title>Aaknox1, a kn1-like homeobox gene in Acetabularia acetabulum, undergoes developmentally regulated subcellular localization.</title>
        <authorList>
            <person name="Serikawa K.A."/>
            <person name="Mandoli D.F."/>
        </authorList>
    </citation>
    <scope>NUCLEOTIDE SEQUENCE</scope>
</reference>
<evidence type="ECO:0000256" key="3">
    <source>
        <dbReference type="ARBA" id="ARBA00023155"/>
    </source>
</evidence>
<evidence type="ECO:0000313" key="9">
    <source>
        <dbReference type="EMBL" id="AAD51632.1"/>
    </source>
</evidence>
<keyword evidence="4 5" id="KW-0539">Nucleus</keyword>
<organism evidence="9">
    <name type="scientific">Acetabularia acetabulum</name>
    <name type="common">Mermaid's wine glass</name>
    <name type="synonym">Acetabularia mediterranea</name>
    <dbReference type="NCBI Taxonomy" id="35845"/>
    <lineage>
        <taxon>Eukaryota</taxon>
        <taxon>Viridiplantae</taxon>
        <taxon>Chlorophyta</taxon>
        <taxon>core chlorophytes</taxon>
        <taxon>Ulvophyceae</taxon>
        <taxon>TCBD clade</taxon>
        <taxon>Dasycladales</taxon>
        <taxon>Polyphysaceae</taxon>
        <taxon>Acetabularia</taxon>
    </lineage>
</organism>
<dbReference type="Pfam" id="PF05920">
    <property type="entry name" value="Homeobox_KN"/>
    <property type="match status" value="1"/>
</dbReference>
<evidence type="ECO:0000256" key="1">
    <source>
        <dbReference type="ARBA" id="ARBA00004123"/>
    </source>
</evidence>
<dbReference type="GO" id="GO:0003677">
    <property type="term" value="F:DNA binding"/>
    <property type="evidence" value="ECO:0007669"/>
    <property type="project" value="UniProtKB-UniRule"/>
</dbReference>
<dbReference type="Gene3D" id="1.10.10.60">
    <property type="entry name" value="Homeodomain-like"/>
    <property type="match status" value="1"/>
</dbReference>
<dbReference type="InterPro" id="IPR005541">
    <property type="entry name" value="KNOX2"/>
</dbReference>
<feature type="domain" description="Homeobox" evidence="7">
    <location>
        <begin position="213"/>
        <end position="276"/>
    </location>
</feature>
<dbReference type="Pfam" id="PF03790">
    <property type="entry name" value="KNOX1"/>
    <property type="match status" value="1"/>
</dbReference>
<dbReference type="PROSITE" id="PS50071">
    <property type="entry name" value="HOMEOBOX_2"/>
    <property type="match status" value="1"/>
</dbReference>
<evidence type="ECO:0000256" key="6">
    <source>
        <dbReference type="PROSITE-ProRule" id="PRU00559"/>
    </source>
</evidence>
<dbReference type="GO" id="GO:0005634">
    <property type="term" value="C:nucleus"/>
    <property type="evidence" value="ECO:0007669"/>
    <property type="project" value="UniProtKB-SubCell"/>
</dbReference>
<evidence type="ECO:0000256" key="5">
    <source>
        <dbReference type="PROSITE-ProRule" id="PRU00108"/>
    </source>
</evidence>
<dbReference type="InterPro" id="IPR009057">
    <property type="entry name" value="Homeodomain-like_sf"/>
</dbReference>
<comment type="similarity">
    <text evidence="6">Belongs to the TALE/KNOX homeobox family.</text>
</comment>
<keyword evidence="3 5" id="KW-0371">Homeobox</keyword>
<evidence type="ECO:0000256" key="2">
    <source>
        <dbReference type="ARBA" id="ARBA00023125"/>
    </source>
</evidence>
<dbReference type="EMBL" id="AF170172">
    <property type="protein sequence ID" value="AAD51632.1"/>
    <property type="molecule type" value="mRNA"/>
</dbReference>
<feature type="domain" description="ELK" evidence="8">
    <location>
        <begin position="193"/>
        <end position="213"/>
    </location>
</feature>
<dbReference type="SMART" id="SM00389">
    <property type="entry name" value="HOX"/>
    <property type="match status" value="1"/>
</dbReference>
<dbReference type="InterPro" id="IPR005539">
    <property type="entry name" value="ELK_dom"/>
</dbReference>
<dbReference type="InterPro" id="IPR001356">
    <property type="entry name" value="HD"/>
</dbReference>
<proteinExistence type="evidence at transcript level"/>
<name>Q9SWA3_ACEAT</name>
<dbReference type="PANTHER" id="PTHR11850">
    <property type="entry name" value="HOMEOBOX PROTEIN TRANSCRIPTION FACTORS"/>
    <property type="match status" value="1"/>
</dbReference>
<gene>
    <name evidence="9" type="primary">Knox1</name>
</gene>
<dbReference type="GO" id="GO:0006355">
    <property type="term" value="P:regulation of DNA-templated transcription"/>
    <property type="evidence" value="ECO:0007669"/>
    <property type="project" value="InterPro"/>
</dbReference>
<accession>Q9SWA3</accession>
<keyword evidence="2 5" id="KW-0238">DNA-binding</keyword>
<dbReference type="InterPro" id="IPR050224">
    <property type="entry name" value="TALE_homeobox"/>
</dbReference>
<dbReference type="Pfam" id="PF03791">
    <property type="entry name" value="KNOX2"/>
    <property type="match status" value="1"/>
</dbReference>
<evidence type="ECO:0000259" key="8">
    <source>
        <dbReference type="PROSITE" id="PS51213"/>
    </source>
</evidence>